<evidence type="ECO:0000313" key="5">
    <source>
        <dbReference type="EMBL" id="SDJ27097.1"/>
    </source>
</evidence>
<feature type="region of interest" description="Disordered" evidence="2">
    <location>
        <begin position="547"/>
        <end position="567"/>
    </location>
</feature>
<evidence type="ECO:0000259" key="4">
    <source>
        <dbReference type="Pfam" id="PF13205"/>
    </source>
</evidence>
<dbReference type="STRING" id="86666.SAMN04490247_1389"/>
<evidence type="ECO:0000256" key="1">
    <source>
        <dbReference type="ARBA" id="ARBA00022729"/>
    </source>
</evidence>
<feature type="signal peptide" evidence="3">
    <location>
        <begin position="1"/>
        <end position="25"/>
    </location>
</feature>
<dbReference type="InterPro" id="IPR032812">
    <property type="entry name" value="SbsA_Ig"/>
</dbReference>
<accession>A0A1G8SD20</accession>
<dbReference type="OrthoDB" id="1094867at2"/>
<protein>
    <recommendedName>
        <fullName evidence="4">SbsA Ig-like domain-containing protein</fullName>
    </recommendedName>
</protein>
<feature type="domain" description="SbsA Ig-like" evidence="4">
    <location>
        <begin position="17"/>
        <end position="113"/>
    </location>
</feature>
<dbReference type="Pfam" id="PF13205">
    <property type="entry name" value="Big_5"/>
    <property type="match status" value="1"/>
</dbReference>
<feature type="chain" id="PRO_5011574895" description="SbsA Ig-like domain-containing protein" evidence="3">
    <location>
        <begin position="26"/>
        <end position="567"/>
    </location>
</feature>
<organism evidence="5 6">
    <name type="scientific">Salimicrobium halophilum</name>
    <dbReference type="NCBI Taxonomy" id="86666"/>
    <lineage>
        <taxon>Bacteria</taxon>
        <taxon>Bacillati</taxon>
        <taxon>Bacillota</taxon>
        <taxon>Bacilli</taxon>
        <taxon>Bacillales</taxon>
        <taxon>Bacillaceae</taxon>
        <taxon>Salimicrobium</taxon>
    </lineage>
</organism>
<keyword evidence="1 3" id="KW-0732">Signal</keyword>
<dbReference type="Gene3D" id="2.60.40.1220">
    <property type="match status" value="1"/>
</dbReference>
<dbReference type="EMBL" id="FNEV01000003">
    <property type="protein sequence ID" value="SDJ27097.1"/>
    <property type="molecule type" value="Genomic_DNA"/>
</dbReference>
<sequence length="567" mass="64468">MSKKQWCISFIFIIVCFLFPVATHAEVEEDKVWTVTFSTPMDEQTIDNSSVRVTSLDGERVDTELEMIDETTLKVHSPSEGYSPGASYLLYISSDVKSKEGEALKDEVVLDFTIEHPESPSNGTMNHDMEEDMDIYHPSVPLKEYGIVEDDIDLMGIAKGGENLSKVLSVNDGELSVPTENGLMPLDTETSYQLKVYMKNGDRHYINFTTSGLPKLKLNDDEGSTFLIPADPAEGFNYPYFLRLPSERHKEDNEDDARRLMVVPNNTGSTNKEIDTLSRTKNEMFGHPLIRDMGERLWAPVLVPAFPRYRVGYEGGYFYTHALDRYSMMLDNMYGDMKTDDRFRSRVDSEGLRMEDINDMRNIDEQLEAMIDHAIAYLNEYGHGIEEDKVFLSGYSAGGNFTNRWAALHPDRVKAVASGGVNSTAIIPMEEKDGEELIYPIGVSDVEEITGEPFNLSAYNDVANFMYQGEEDTNDTFQYNDTFGPEEKDLIREFMGEEMYPTRWNNNKELYFESGAEGAFGLYYGVGHEITDRIMYDLTEFFKDNRSSKKPVYPDSSSYVDVDTEAE</sequence>
<gene>
    <name evidence="5" type="ORF">SAMN04490247_1389</name>
</gene>
<dbReference type="Gene3D" id="3.40.50.1820">
    <property type="entry name" value="alpha/beta hydrolase"/>
    <property type="match status" value="1"/>
</dbReference>
<dbReference type="AlphaFoldDB" id="A0A1G8SD20"/>
<dbReference type="SUPFAM" id="SSF53474">
    <property type="entry name" value="alpha/beta-Hydrolases"/>
    <property type="match status" value="1"/>
</dbReference>
<evidence type="ECO:0000256" key="2">
    <source>
        <dbReference type="SAM" id="MobiDB-lite"/>
    </source>
</evidence>
<evidence type="ECO:0000313" key="6">
    <source>
        <dbReference type="Proteomes" id="UP000199225"/>
    </source>
</evidence>
<name>A0A1G8SD20_9BACI</name>
<dbReference type="Proteomes" id="UP000199225">
    <property type="component" value="Unassembled WGS sequence"/>
</dbReference>
<dbReference type="InterPro" id="IPR029058">
    <property type="entry name" value="AB_hydrolase_fold"/>
</dbReference>
<dbReference type="InterPro" id="IPR014755">
    <property type="entry name" value="Cu-Rt/internalin_Ig-like"/>
</dbReference>
<keyword evidence="6" id="KW-1185">Reference proteome</keyword>
<reference evidence="6" key="1">
    <citation type="submission" date="2016-10" db="EMBL/GenBank/DDBJ databases">
        <authorList>
            <person name="Varghese N."/>
            <person name="Submissions S."/>
        </authorList>
    </citation>
    <scope>NUCLEOTIDE SEQUENCE [LARGE SCALE GENOMIC DNA]</scope>
    <source>
        <strain evidence="6">DSM 4771</strain>
    </source>
</reference>
<evidence type="ECO:0000256" key="3">
    <source>
        <dbReference type="SAM" id="SignalP"/>
    </source>
</evidence>
<proteinExistence type="predicted"/>
<dbReference type="RefSeq" id="WP_093193141.1">
    <property type="nucleotide sequence ID" value="NZ_FNEV01000003.1"/>
</dbReference>